<dbReference type="Gene3D" id="1.10.10.60">
    <property type="entry name" value="Homeodomain-like"/>
    <property type="match status" value="2"/>
</dbReference>
<evidence type="ECO:0000256" key="1">
    <source>
        <dbReference type="ARBA" id="ARBA00004123"/>
    </source>
</evidence>
<evidence type="ECO:0000256" key="8">
    <source>
        <dbReference type="SAM" id="MobiDB-lite"/>
    </source>
</evidence>
<dbReference type="CDD" id="cd00167">
    <property type="entry name" value="SANT"/>
    <property type="match status" value="2"/>
</dbReference>
<dbReference type="SUPFAM" id="SSF46689">
    <property type="entry name" value="Homeodomain-like"/>
    <property type="match status" value="1"/>
</dbReference>
<dbReference type="SMART" id="SM00717">
    <property type="entry name" value="SANT"/>
    <property type="match status" value="2"/>
</dbReference>
<keyword evidence="4" id="KW-0238">DNA-binding</keyword>
<evidence type="ECO:0000256" key="4">
    <source>
        <dbReference type="ARBA" id="ARBA00023125"/>
    </source>
</evidence>
<evidence type="ECO:0000313" key="11">
    <source>
        <dbReference type="EMBL" id="KAK0571565.1"/>
    </source>
</evidence>
<dbReference type="Pfam" id="PF00249">
    <property type="entry name" value="Myb_DNA-binding"/>
    <property type="match status" value="2"/>
</dbReference>
<keyword evidence="2" id="KW-0677">Repeat</keyword>
<dbReference type="FunFam" id="1.10.10.60:FF:000218">
    <property type="entry name" value="Myb transcription factor"/>
    <property type="match status" value="1"/>
</dbReference>
<dbReference type="EMBL" id="JAUESC010000388">
    <property type="protein sequence ID" value="KAK0571565.1"/>
    <property type="molecule type" value="Genomic_DNA"/>
</dbReference>
<dbReference type="PROSITE" id="PS51294">
    <property type="entry name" value="HTH_MYB"/>
    <property type="match status" value="2"/>
</dbReference>
<evidence type="ECO:0000259" key="9">
    <source>
        <dbReference type="PROSITE" id="PS50090"/>
    </source>
</evidence>
<comment type="subcellular location">
    <subcellularLocation>
        <location evidence="1">Nucleus</location>
    </subcellularLocation>
</comment>
<evidence type="ECO:0000256" key="2">
    <source>
        <dbReference type="ARBA" id="ARBA00022737"/>
    </source>
</evidence>
<evidence type="ECO:0000259" key="10">
    <source>
        <dbReference type="PROSITE" id="PS51294"/>
    </source>
</evidence>
<keyword evidence="7" id="KW-0539">Nucleus</keyword>
<evidence type="ECO:0000256" key="5">
    <source>
        <dbReference type="ARBA" id="ARBA00023159"/>
    </source>
</evidence>
<feature type="region of interest" description="Disordered" evidence="8">
    <location>
        <begin position="170"/>
        <end position="193"/>
    </location>
</feature>
<dbReference type="InterPro" id="IPR001005">
    <property type="entry name" value="SANT/Myb"/>
</dbReference>
<evidence type="ECO:0000256" key="3">
    <source>
        <dbReference type="ARBA" id="ARBA00023015"/>
    </source>
</evidence>
<feature type="domain" description="Myb-like" evidence="9">
    <location>
        <begin position="9"/>
        <end position="57"/>
    </location>
</feature>
<protein>
    <submittedName>
        <fullName evidence="11">Uncharacterized protein</fullName>
    </submittedName>
</protein>
<dbReference type="InterPro" id="IPR009057">
    <property type="entry name" value="Homeodomain-like_sf"/>
</dbReference>
<evidence type="ECO:0000256" key="7">
    <source>
        <dbReference type="ARBA" id="ARBA00023242"/>
    </source>
</evidence>
<proteinExistence type="predicted"/>
<dbReference type="InterPro" id="IPR017930">
    <property type="entry name" value="Myb_dom"/>
</dbReference>
<keyword evidence="12" id="KW-1185">Reference proteome</keyword>
<dbReference type="Proteomes" id="UP001168877">
    <property type="component" value="Unassembled WGS sequence"/>
</dbReference>
<reference evidence="11" key="2">
    <citation type="submission" date="2023-06" db="EMBL/GenBank/DDBJ databases">
        <authorList>
            <person name="Swenson N.G."/>
            <person name="Wegrzyn J.L."/>
            <person name="Mcevoy S.L."/>
        </authorList>
    </citation>
    <scope>NUCLEOTIDE SEQUENCE</scope>
    <source>
        <strain evidence="11">NS2018</strain>
        <tissue evidence="11">Leaf</tissue>
    </source>
</reference>
<feature type="domain" description="HTH myb-type" evidence="10">
    <location>
        <begin position="8"/>
        <end position="61"/>
    </location>
</feature>
<evidence type="ECO:0000313" key="12">
    <source>
        <dbReference type="Proteomes" id="UP001168877"/>
    </source>
</evidence>
<evidence type="ECO:0000256" key="6">
    <source>
        <dbReference type="ARBA" id="ARBA00023163"/>
    </source>
</evidence>
<comment type="caution">
    <text evidence="11">The sequence shown here is derived from an EMBL/GenBank/DDBJ whole genome shotgun (WGS) entry which is preliminary data.</text>
</comment>
<dbReference type="AlphaFoldDB" id="A0AA39RDB3"/>
<sequence>MVEGFVGVRKGAWTHEEDNLLRKCIEKYGEQKWHQIPLRAGLKRCRKSCRLRWLNYLTPNIKRGEFTEDEVDMILRLHKLLGNRWSLIAGRLPGRTANDVKNYCNKHLRRNTVSSKRIDWKGMKISTNQNTEKINVIKPQPWTFSKKASVRMNAKITMELENKRELLGHPNLYKKAPPPPLPLPLPPPPPSSLSMDTPDNEIMWWERLLQSGEFVQETPATTSMIGWSDGTTVTNFWAEKSPKGPMFAGSICFEVDKSCLGKHHHDMDFDADLWNLLNTEEENAI</sequence>
<dbReference type="GO" id="GO:0005634">
    <property type="term" value="C:nucleus"/>
    <property type="evidence" value="ECO:0007669"/>
    <property type="project" value="UniProtKB-SubCell"/>
</dbReference>
<dbReference type="PANTHER" id="PTHR47999">
    <property type="entry name" value="TRANSCRIPTION FACTOR MYB8-RELATED-RELATED"/>
    <property type="match status" value="1"/>
</dbReference>
<keyword evidence="6" id="KW-0804">Transcription</keyword>
<gene>
    <name evidence="11" type="ORF">LWI29_018173</name>
</gene>
<feature type="domain" description="Myb-like" evidence="9">
    <location>
        <begin position="58"/>
        <end position="108"/>
    </location>
</feature>
<dbReference type="InterPro" id="IPR015495">
    <property type="entry name" value="Myb_TF_plants"/>
</dbReference>
<dbReference type="PANTHER" id="PTHR47999:SF24">
    <property type="entry name" value="TRANSCRIPTION FACTOR MYB90"/>
    <property type="match status" value="1"/>
</dbReference>
<organism evidence="11 12">
    <name type="scientific">Acer saccharum</name>
    <name type="common">Sugar maple</name>
    <dbReference type="NCBI Taxonomy" id="4024"/>
    <lineage>
        <taxon>Eukaryota</taxon>
        <taxon>Viridiplantae</taxon>
        <taxon>Streptophyta</taxon>
        <taxon>Embryophyta</taxon>
        <taxon>Tracheophyta</taxon>
        <taxon>Spermatophyta</taxon>
        <taxon>Magnoliopsida</taxon>
        <taxon>eudicotyledons</taxon>
        <taxon>Gunneridae</taxon>
        <taxon>Pentapetalae</taxon>
        <taxon>rosids</taxon>
        <taxon>malvids</taxon>
        <taxon>Sapindales</taxon>
        <taxon>Sapindaceae</taxon>
        <taxon>Hippocastanoideae</taxon>
        <taxon>Acereae</taxon>
        <taxon>Acer</taxon>
    </lineage>
</organism>
<name>A0AA39RDB3_ACESA</name>
<accession>A0AA39RDB3</accession>
<keyword evidence="3" id="KW-0805">Transcription regulation</keyword>
<reference evidence="11" key="1">
    <citation type="journal article" date="2022" name="Plant J.">
        <title>Strategies of tolerance reflected in two North American maple genomes.</title>
        <authorList>
            <person name="McEvoy S.L."/>
            <person name="Sezen U.U."/>
            <person name="Trouern-Trend A."/>
            <person name="McMahon S.M."/>
            <person name="Schaberg P.G."/>
            <person name="Yang J."/>
            <person name="Wegrzyn J.L."/>
            <person name="Swenson N.G."/>
        </authorList>
    </citation>
    <scope>NUCLEOTIDE SEQUENCE</scope>
    <source>
        <strain evidence="11">NS2018</strain>
    </source>
</reference>
<dbReference type="GO" id="GO:0003677">
    <property type="term" value="F:DNA binding"/>
    <property type="evidence" value="ECO:0007669"/>
    <property type="project" value="UniProtKB-KW"/>
</dbReference>
<dbReference type="PROSITE" id="PS50090">
    <property type="entry name" value="MYB_LIKE"/>
    <property type="match status" value="2"/>
</dbReference>
<keyword evidence="5" id="KW-0010">Activator</keyword>
<feature type="domain" description="HTH myb-type" evidence="10">
    <location>
        <begin position="62"/>
        <end position="112"/>
    </location>
</feature>
<dbReference type="GO" id="GO:0080090">
    <property type="term" value="P:regulation of primary metabolic process"/>
    <property type="evidence" value="ECO:0007669"/>
    <property type="project" value="UniProtKB-ARBA"/>
</dbReference>
<feature type="compositionally biased region" description="Pro residues" evidence="8">
    <location>
        <begin position="176"/>
        <end position="191"/>
    </location>
</feature>